<proteinExistence type="predicted"/>
<evidence type="ECO:0000313" key="1">
    <source>
        <dbReference type="EMBL" id="QTA93043.1"/>
    </source>
</evidence>
<organism evidence="1 2">
    <name type="scientific">Desulfonema magnum</name>
    <dbReference type="NCBI Taxonomy" id="45655"/>
    <lineage>
        <taxon>Bacteria</taxon>
        <taxon>Pseudomonadati</taxon>
        <taxon>Thermodesulfobacteriota</taxon>
        <taxon>Desulfobacteria</taxon>
        <taxon>Desulfobacterales</taxon>
        <taxon>Desulfococcaceae</taxon>
        <taxon>Desulfonema</taxon>
    </lineage>
</organism>
<dbReference type="Proteomes" id="UP000663722">
    <property type="component" value="Chromosome"/>
</dbReference>
<dbReference type="InterPro" id="IPR025354">
    <property type="entry name" value="DUF4258"/>
</dbReference>
<dbReference type="AlphaFoldDB" id="A0A975GUI3"/>
<keyword evidence="2" id="KW-1185">Reference proteome</keyword>
<reference evidence="1" key="1">
    <citation type="journal article" date="2021" name="Microb. Physiol.">
        <title>Proteogenomic Insights into the Physiology of Marine, Sulfate-Reducing, Filamentous Desulfonema limicola and Desulfonema magnum.</title>
        <authorList>
            <person name="Schnaars V."/>
            <person name="Wohlbrand L."/>
            <person name="Scheve S."/>
            <person name="Hinrichs C."/>
            <person name="Reinhardt R."/>
            <person name="Rabus R."/>
        </authorList>
    </citation>
    <scope>NUCLEOTIDE SEQUENCE</scope>
    <source>
        <strain evidence="1">4be13</strain>
    </source>
</reference>
<dbReference type="KEGG" id="dmm:dnm_091380"/>
<protein>
    <submittedName>
        <fullName evidence="1">DUF4258</fullName>
    </submittedName>
</protein>
<gene>
    <name evidence="1" type="ORF">dnm_091380</name>
</gene>
<dbReference type="Pfam" id="PF14076">
    <property type="entry name" value="DUF4258"/>
    <property type="match status" value="1"/>
</dbReference>
<dbReference type="EMBL" id="CP061800">
    <property type="protein sequence ID" value="QTA93043.1"/>
    <property type="molecule type" value="Genomic_DNA"/>
</dbReference>
<dbReference type="RefSeq" id="WP_207680157.1">
    <property type="nucleotide sequence ID" value="NZ_CP061800.1"/>
</dbReference>
<accession>A0A975GUI3</accession>
<evidence type="ECO:0000313" key="2">
    <source>
        <dbReference type="Proteomes" id="UP000663722"/>
    </source>
</evidence>
<sequence length="85" mass="10500">MEYTRHFNEMLEERNIRRSWAEETLQNPDRTEDHEDGTRHFIRQISEYGNRWLRVVINVNADPNRAVTAFFDRRLRRKSHENQSR</sequence>
<name>A0A975GUI3_9BACT</name>